<keyword evidence="10" id="KW-1185">Reference proteome</keyword>
<keyword evidence="8" id="KW-0066">ATP synthesis</keyword>
<dbReference type="PANTHER" id="PTHR11693">
    <property type="entry name" value="ATP SYNTHASE GAMMA CHAIN"/>
    <property type="match status" value="1"/>
</dbReference>
<comment type="similarity">
    <text evidence="2">Belongs to the ATPase gamma chain family.</text>
</comment>
<keyword evidence="7" id="KW-0139">CF(1)</keyword>
<sequence>MPLYLSSQIFRALQDSFASEFAARMNAMSNATDDAVDLKRNLSIAYNRERQARITGEILEIVAGADALHIVALNLITPTRIGYFLHLSYPCESVV</sequence>
<dbReference type="Proteomes" id="UP000187609">
    <property type="component" value="Unassembled WGS sequence"/>
</dbReference>
<evidence type="ECO:0000256" key="7">
    <source>
        <dbReference type="ARBA" id="ARBA00023196"/>
    </source>
</evidence>
<dbReference type="GO" id="GO:0046933">
    <property type="term" value="F:proton-transporting ATP synthase activity, rotational mechanism"/>
    <property type="evidence" value="ECO:0007669"/>
    <property type="project" value="InterPro"/>
</dbReference>
<evidence type="ECO:0000313" key="9">
    <source>
        <dbReference type="EMBL" id="OIS95744.1"/>
    </source>
</evidence>
<keyword evidence="6" id="KW-0472">Membrane</keyword>
<reference evidence="9" key="1">
    <citation type="submission" date="2016-11" db="EMBL/GenBank/DDBJ databases">
        <title>The genome of Nicotiana attenuata.</title>
        <authorList>
            <person name="Xu S."/>
            <person name="Brockmoeller T."/>
            <person name="Gaquerel E."/>
            <person name="Navarro A."/>
            <person name="Kuhl H."/>
            <person name="Gase K."/>
            <person name="Ling Z."/>
            <person name="Zhou W."/>
            <person name="Kreitzer C."/>
            <person name="Stanke M."/>
            <person name="Tang H."/>
            <person name="Lyons E."/>
            <person name="Pandey P."/>
            <person name="Pandey S.P."/>
            <person name="Timmermann B."/>
            <person name="Baldwin I.T."/>
        </authorList>
    </citation>
    <scope>NUCLEOTIDE SEQUENCE [LARGE SCALE GENOMIC DNA]</scope>
    <source>
        <strain evidence="9">UT</strain>
    </source>
</reference>
<dbReference type="EMBL" id="MJEQ01037194">
    <property type="protein sequence ID" value="OIS95744.1"/>
    <property type="molecule type" value="Genomic_DNA"/>
</dbReference>
<dbReference type="SMR" id="A0A1J6IKS3"/>
<dbReference type="PRINTS" id="PR00126">
    <property type="entry name" value="ATPASEGAMMA"/>
</dbReference>
<dbReference type="Gramene" id="OIS95744">
    <property type="protein sequence ID" value="OIS95744"/>
    <property type="gene ID" value="A4A49_58625"/>
</dbReference>
<keyword evidence="5" id="KW-0406">Ion transport</keyword>
<evidence type="ECO:0000256" key="2">
    <source>
        <dbReference type="ARBA" id="ARBA00007681"/>
    </source>
</evidence>
<evidence type="ECO:0000256" key="6">
    <source>
        <dbReference type="ARBA" id="ARBA00023136"/>
    </source>
</evidence>
<dbReference type="GO" id="GO:0009535">
    <property type="term" value="C:chloroplast thylakoid membrane"/>
    <property type="evidence" value="ECO:0007669"/>
    <property type="project" value="TreeGrafter"/>
</dbReference>
<dbReference type="PANTHER" id="PTHR11693:SF29">
    <property type="entry name" value="ATP SYNTHASE GAMMA CHAIN, CHLOROPLASTIC-LIKE"/>
    <property type="match status" value="1"/>
</dbReference>
<evidence type="ECO:0000256" key="5">
    <source>
        <dbReference type="ARBA" id="ARBA00023065"/>
    </source>
</evidence>
<organism evidence="9 10">
    <name type="scientific">Nicotiana attenuata</name>
    <name type="common">Coyote tobacco</name>
    <dbReference type="NCBI Taxonomy" id="49451"/>
    <lineage>
        <taxon>Eukaryota</taxon>
        <taxon>Viridiplantae</taxon>
        <taxon>Streptophyta</taxon>
        <taxon>Embryophyta</taxon>
        <taxon>Tracheophyta</taxon>
        <taxon>Spermatophyta</taxon>
        <taxon>Magnoliopsida</taxon>
        <taxon>eudicotyledons</taxon>
        <taxon>Gunneridae</taxon>
        <taxon>Pentapetalae</taxon>
        <taxon>asterids</taxon>
        <taxon>lamiids</taxon>
        <taxon>Solanales</taxon>
        <taxon>Solanaceae</taxon>
        <taxon>Nicotianoideae</taxon>
        <taxon>Nicotianeae</taxon>
        <taxon>Nicotiana</taxon>
    </lineage>
</organism>
<comment type="caution">
    <text evidence="9">The sequence shown here is derived from an EMBL/GenBank/DDBJ whole genome shotgun (WGS) entry which is preliminary data.</text>
</comment>
<dbReference type="SUPFAM" id="SSF52943">
    <property type="entry name" value="ATP synthase (F1-ATPase), gamma subunit"/>
    <property type="match status" value="1"/>
</dbReference>
<feature type="non-terminal residue" evidence="9">
    <location>
        <position position="95"/>
    </location>
</feature>
<dbReference type="GO" id="GO:0045259">
    <property type="term" value="C:proton-transporting ATP synthase complex"/>
    <property type="evidence" value="ECO:0007669"/>
    <property type="project" value="UniProtKB-KW"/>
</dbReference>
<evidence type="ECO:0000256" key="4">
    <source>
        <dbReference type="ARBA" id="ARBA00022781"/>
    </source>
</evidence>
<keyword evidence="3" id="KW-0813">Transport</keyword>
<dbReference type="InterPro" id="IPR000131">
    <property type="entry name" value="ATP_synth_F1_gsu"/>
</dbReference>
<dbReference type="OMA" id="AHKENAC"/>
<evidence type="ECO:0000256" key="3">
    <source>
        <dbReference type="ARBA" id="ARBA00022448"/>
    </source>
</evidence>
<dbReference type="InterPro" id="IPR035968">
    <property type="entry name" value="ATP_synth_F1_ATPase_gsu"/>
</dbReference>
<name>A0A1J6IKS3_NICAT</name>
<proteinExistence type="inferred from homology"/>
<keyword evidence="4" id="KW-0375">Hydrogen ion transport</keyword>
<dbReference type="Pfam" id="PF00231">
    <property type="entry name" value="ATP-synt"/>
    <property type="match status" value="1"/>
</dbReference>
<evidence type="ECO:0000256" key="1">
    <source>
        <dbReference type="ARBA" id="ARBA00004170"/>
    </source>
</evidence>
<dbReference type="Gene3D" id="3.40.1380.10">
    <property type="match status" value="1"/>
</dbReference>
<accession>A0A1J6IKS3</accession>
<dbReference type="InterPro" id="IPR023632">
    <property type="entry name" value="ATP_synth_F1_gsu_CS"/>
</dbReference>
<dbReference type="Gene3D" id="1.10.287.80">
    <property type="entry name" value="ATP synthase, gamma subunit, helix hairpin domain"/>
    <property type="match status" value="1"/>
</dbReference>
<evidence type="ECO:0000256" key="8">
    <source>
        <dbReference type="ARBA" id="ARBA00023310"/>
    </source>
</evidence>
<dbReference type="STRING" id="49451.A0A1J6IKS3"/>
<dbReference type="AlphaFoldDB" id="A0A1J6IKS3"/>
<evidence type="ECO:0000313" key="10">
    <source>
        <dbReference type="Proteomes" id="UP000187609"/>
    </source>
</evidence>
<protein>
    <submittedName>
        <fullName evidence="9">Atp synthase subunit gamma, chloroplastic</fullName>
    </submittedName>
</protein>
<gene>
    <name evidence="9" type="primary">ATPG_0</name>
    <name evidence="9" type="ORF">A4A49_58625</name>
</gene>
<comment type="subcellular location">
    <subcellularLocation>
        <location evidence="1">Membrane</location>
        <topology evidence="1">Peripheral membrane protein</topology>
    </subcellularLocation>
</comment>
<dbReference type="PROSITE" id="PS00153">
    <property type="entry name" value="ATPASE_GAMMA"/>
    <property type="match status" value="1"/>
</dbReference>